<comment type="caution">
    <text evidence="9">The sequence shown here is derived from an EMBL/GenBank/DDBJ whole genome shotgun (WGS) entry which is preliminary data.</text>
</comment>
<dbReference type="InterPro" id="IPR043216">
    <property type="entry name" value="PAP-like"/>
</dbReference>
<dbReference type="OrthoDB" id="8907274at2759"/>
<keyword evidence="5 7" id="KW-0472">Membrane</keyword>
<dbReference type="CDD" id="cd03384">
    <property type="entry name" value="PAP2_wunen"/>
    <property type="match status" value="1"/>
</dbReference>
<feature type="transmembrane region" description="Helical" evidence="7">
    <location>
        <begin position="138"/>
        <end position="161"/>
    </location>
</feature>
<dbReference type="Pfam" id="PF01569">
    <property type="entry name" value="PAP2"/>
    <property type="match status" value="1"/>
</dbReference>
<dbReference type="SMART" id="SM00014">
    <property type="entry name" value="acidPPc"/>
    <property type="match status" value="1"/>
</dbReference>
<dbReference type="Gene3D" id="1.20.144.10">
    <property type="entry name" value="Phosphatidic acid phosphatase type 2/haloperoxidase"/>
    <property type="match status" value="1"/>
</dbReference>
<dbReference type="Proteomes" id="UP000835052">
    <property type="component" value="Unassembled WGS sequence"/>
</dbReference>
<keyword evidence="10" id="KW-1185">Reference proteome</keyword>
<feature type="transmembrane region" description="Helical" evidence="7">
    <location>
        <begin position="262"/>
        <end position="282"/>
    </location>
</feature>
<dbReference type="EMBL" id="CAJGYM010000028">
    <property type="protein sequence ID" value="CAD6192463.1"/>
    <property type="molecule type" value="Genomic_DNA"/>
</dbReference>
<evidence type="ECO:0000313" key="10">
    <source>
        <dbReference type="Proteomes" id="UP000835052"/>
    </source>
</evidence>
<feature type="transmembrane region" description="Helical" evidence="7">
    <location>
        <begin position="320"/>
        <end position="341"/>
    </location>
</feature>
<comment type="subcellular location">
    <subcellularLocation>
        <location evidence="1">Membrane</location>
        <topology evidence="1">Multi-pass membrane protein</topology>
    </subcellularLocation>
</comment>
<name>A0A8S1H958_9PELO</name>
<feature type="domain" description="Phosphatidic acid phosphatase type 2/haloperoxidase" evidence="8">
    <location>
        <begin position="189"/>
        <end position="335"/>
    </location>
</feature>
<accession>A0A8S1H958</accession>
<evidence type="ECO:0000256" key="7">
    <source>
        <dbReference type="SAM" id="Phobius"/>
    </source>
</evidence>
<dbReference type="PANTHER" id="PTHR10165:SF114">
    <property type="entry name" value="PHOSPHATIDIC ACID PHOSPHATASE TYPE 2_HALOPEROXIDASE DOMAIN-CONTAINING PROTEIN"/>
    <property type="match status" value="1"/>
</dbReference>
<evidence type="ECO:0000256" key="5">
    <source>
        <dbReference type="ARBA" id="ARBA00023136"/>
    </source>
</evidence>
<dbReference type="GO" id="GO:0006644">
    <property type="term" value="P:phospholipid metabolic process"/>
    <property type="evidence" value="ECO:0007669"/>
    <property type="project" value="InterPro"/>
</dbReference>
<dbReference type="PANTHER" id="PTHR10165">
    <property type="entry name" value="LIPID PHOSPHATE PHOSPHATASE"/>
    <property type="match status" value="1"/>
</dbReference>
<feature type="transmembrane region" description="Helical" evidence="7">
    <location>
        <begin position="77"/>
        <end position="100"/>
    </location>
</feature>
<evidence type="ECO:0000313" key="9">
    <source>
        <dbReference type="EMBL" id="CAD6192463.1"/>
    </source>
</evidence>
<feature type="region of interest" description="Disordered" evidence="6">
    <location>
        <begin position="392"/>
        <end position="429"/>
    </location>
</feature>
<dbReference type="GO" id="GO:0046839">
    <property type="term" value="P:phospholipid dephosphorylation"/>
    <property type="evidence" value="ECO:0007669"/>
    <property type="project" value="TreeGrafter"/>
</dbReference>
<dbReference type="GO" id="GO:0008195">
    <property type="term" value="F:phosphatidate phosphatase activity"/>
    <property type="evidence" value="ECO:0007669"/>
    <property type="project" value="TreeGrafter"/>
</dbReference>
<dbReference type="AlphaFoldDB" id="A0A8S1H958"/>
<evidence type="ECO:0000256" key="4">
    <source>
        <dbReference type="ARBA" id="ARBA00022989"/>
    </source>
</evidence>
<feature type="transmembrane region" description="Helical" evidence="7">
    <location>
        <begin position="289"/>
        <end position="308"/>
    </location>
</feature>
<feature type="transmembrane region" description="Helical" evidence="7">
    <location>
        <begin position="185"/>
        <end position="203"/>
    </location>
</feature>
<evidence type="ECO:0000256" key="3">
    <source>
        <dbReference type="ARBA" id="ARBA00022692"/>
    </source>
</evidence>
<sequence>MASRRLLRDFLRRRSFDLEVQGAEQEGQCVKSSAAETPSAVVVAMSVPPSRAHSEVFSASQYGGVAVTTRPRPQINYFILPAAILHVVGLACLWALWYYLRFTTVFPYHQRVFYCRDVDLYKPNFEPEDFNVYVSYPLLYTLGFVLPALVMAIGEVMFWLFSTKPRKTVYANCGECKVHLFTRRLLRFIVVFLCGALITQIFVDTIKLMTGYQRPYFLSLCNVSITACTAPLEHSPSPSPNLACNFRGANELRYAWLTFPSLHSAFSFYSATFAACYIYYMVNLRGAPLLRPFLIFGFYGLAIVSAFSRINGYKNHWRDIWVGALIGFLIAFFLCYCVLCFQEVYHLVVEKAPVVEERVSPFFSWFRLPRVQAPSVKEEYVVYEEDVQQPEGTMPRHRRNRDRQYEVTTTTESFHRTISPPQQNNGYQY</sequence>
<evidence type="ECO:0000256" key="2">
    <source>
        <dbReference type="ARBA" id="ARBA00008816"/>
    </source>
</evidence>
<dbReference type="SUPFAM" id="SSF48317">
    <property type="entry name" value="Acid phosphatase/Vanadium-dependent haloperoxidase"/>
    <property type="match status" value="1"/>
</dbReference>
<dbReference type="InterPro" id="IPR000326">
    <property type="entry name" value="PAP2/HPO"/>
</dbReference>
<evidence type="ECO:0000259" key="8">
    <source>
        <dbReference type="SMART" id="SM00014"/>
    </source>
</evidence>
<gene>
    <name evidence="9" type="ORF">CAUJ_LOCUS8382</name>
</gene>
<dbReference type="GO" id="GO:0007165">
    <property type="term" value="P:signal transduction"/>
    <property type="evidence" value="ECO:0007669"/>
    <property type="project" value="TreeGrafter"/>
</dbReference>
<dbReference type="GO" id="GO:0005886">
    <property type="term" value="C:plasma membrane"/>
    <property type="evidence" value="ECO:0007669"/>
    <property type="project" value="TreeGrafter"/>
</dbReference>
<keyword evidence="3 7" id="KW-0812">Transmembrane</keyword>
<dbReference type="InterPro" id="IPR036938">
    <property type="entry name" value="PAP2/HPO_sf"/>
</dbReference>
<protein>
    <recommendedName>
        <fullName evidence="8">Phosphatidic acid phosphatase type 2/haloperoxidase domain-containing protein</fullName>
    </recommendedName>
</protein>
<proteinExistence type="inferred from homology"/>
<organism evidence="9 10">
    <name type="scientific">Caenorhabditis auriculariae</name>
    <dbReference type="NCBI Taxonomy" id="2777116"/>
    <lineage>
        <taxon>Eukaryota</taxon>
        <taxon>Metazoa</taxon>
        <taxon>Ecdysozoa</taxon>
        <taxon>Nematoda</taxon>
        <taxon>Chromadorea</taxon>
        <taxon>Rhabditida</taxon>
        <taxon>Rhabditina</taxon>
        <taxon>Rhabditomorpha</taxon>
        <taxon>Rhabditoidea</taxon>
        <taxon>Rhabditidae</taxon>
        <taxon>Peloderinae</taxon>
        <taxon>Caenorhabditis</taxon>
    </lineage>
</organism>
<comment type="similarity">
    <text evidence="2">Belongs to the PA-phosphatase related phosphoesterase family.</text>
</comment>
<evidence type="ECO:0000256" key="1">
    <source>
        <dbReference type="ARBA" id="ARBA00004141"/>
    </source>
</evidence>
<feature type="compositionally biased region" description="Polar residues" evidence="6">
    <location>
        <begin position="419"/>
        <end position="429"/>
    </location>
</feature>
<evidence type="ECO:0000256" key="6">
    <source>
        <dbReference type="SAM" id="MobiDB-lite"/>
    </source>
</evidence>
<reference evidence="9" key="1">
    <citation type="submission" date="2020-10" db="EMBL/GenBank/DDBJ databases">
        <authorList>
            <person name="Kikuchi T."/>
        </authorList>
    </citation>
    <scope>NUCLEOTIDE SEQUENCE</scope>
    <source>
        <strain evidence="9">NKZ352</strain>
    </source>
</reference>
<keyword evidence="4 7" id="KW-1133">Transmembrane helix</keyword>